<gene>
    <name evidence="3" type="ORF">LY90DRAFT_674094</name>
</gene>
<dbReference type="InterPro" id="IPR004827">
    <property type="entry name" value="bZIP"/>
</dbReference>
<dbReference type="Gene3D" id="1.20.5.170">
    <property type="match status" value="1"/>
</dbReference>
<feature type="compositionally biased region" description="Basic and acidic residues" evidence="1">
    <location>
        <begin position="124"/>
        <end position="135"/>
    </location>
</feature>
<feature type="compositionally biased region" description="Basic and acidic residues" evidence="1">
    <location>
        <begin position="93"/>
        <end position="104"/>
    </location>
</feature>
<evidence type="ECO:0000256" key="1">
    <source>
        <dbReference type="SAM" id="MobiDB-lite"/>
    </source>
</evidence>
<dbReference type="GO" id="GO:0003700">
    <property type="term" value="F:DNA-binding transcription factor activity"/>
    <property type="evidence" value="ECO:0007669"/>
    <property type="project" value="InterPro"/>
</dbReference>
<keyword evidence="4" id="KW-1185">Reference proteome</keyword>
<proteinExistence type="predicted"/>
<feature type="non-terminal residue" evidence="3">
    <location>
        <position position="135"/>
    </location>
</feature>
<feature type="region of interest" description="Disordered" evidence="1">
    <location>
        <begin position="65"/>
        <end position="135"/>
    </location>
</feature>
<protein>
    <recommendedName>
        <fullName evidence="2">BZIP domain-containing protein</fullName>
    </recommendedName>
</protein>
<dbReference type="AlphaFoldDB" id="A0A1Y2B366"/>
<comment type="caution">
    <text evidence="3">The sequence shown here is derived from an EMBL/GenBank/DDBJ whole genome shotgun (WGS) entry which is preliminary data.</text>
</comment>
<reference evidence="3 4" key="1">
    <citation type="submission" date="2016-08" db="EMBL/GenBank/DDBJ databases">
        <title>A Parts List for Fungal Cellulosomes Revealed by Comparative Genomics.</title>
        <authorList>
            <consortium name="DOE Joint Genome Institute"/>
            <person name="Haitjema C.H."/>
            <person name="Gilmore S.P."/>
            <person name="Henske J.K."/>
            <person name="Solomon K.V."/>
            <person name="De Groot R."/>
            <person name="Kuo A."/>
            <person name="Mondo S.J."/>
            <person name="Salamov A.A."/>
            <person name="Labutti K."/>
            <person name="Zhao Z."/>
            <person name="Chiniquy J."/>
            <person name="Barry K."/>
            <person name="Brewer H.M."/>
            <person name="Purvine S.O."/>
            <person name="Wright A.T."/>
            <person name="Boxma B."/>
            <person name="Van Alen T."/>
            <person name="Hackstein J.H."/>
            <person name="Baker S.E."/>
            <person name="Grigoriev I.V."/>
            <person name="O'Malley M.A."/>
        </authorList>
    </citation>
    <scope>NUCLEOTIDE SEQUENCE [LARGE SCALE GENOMIC DNA]</scope>
    <source>
        <strain evidence="3 4">G1</strain>
    </source>
</reference>
<feature type="domain" description="BZIP" evidence="2">
    <location>
        <begin position="106"/>
        <end position="120"/>
    </location>
</feature>
<dbReference type="Proteomes" id="UP000193920">
    <property type="component" value="Unassembled WGS sequence"/>
</dbReference>
<accession>A0A1Y2B366</accession>
<dbReference type="PROSITE" id="PS00036">
    <property type="entry name" value="BZIP_BASIC"/>
    <property type="match status" value="1"/>
</dbReference>
<dbReference type="EMBL" id="MCOG01000185">
    <property type="protein sequence ID" value="ORY28525.1"/>
    <property type="molecule type" value="Genomic_DNA"/>
</dbReference>
<evidence type="ECO:0000259" key="2">
    <source>
        <dbReference type="PROSITE" id="PS00036"/>
    </source>
</evidence>
<dbReference type="OrthoDB" id="1939598at2759"/>
<organism evidence="3 4">
    <name type="scientific">Neocallimastix californiae</name>
    <dbReference type="NCBI Taxonomy" id="1754190"/>
    <lineage>
        <taxon>Eukaryota</taxon>
        <taxon>Fungi</taxon>
        <taxon>Fungi incertae sedis</taxon>
        <taxon>Chytridiomycota</taxon>
        <taxon>Chytridiomycota incertae sedis</taxon>
        <taxon>Neocallimastigomycetes</taxon>
        <taxon>Neocallimastigales</taxon>
        <taxon>Neocallimastigaceae</taxon>
        <taxon>Neocallimastix</taxon>
    </lineage>
</organism>
<evidence type="ECO:0000313" key="4">
    <source>
        <dbReference type="Proteomes" id="UP000193920"/>
    </source>
</evidence>
<dbReference type="STRING" id="1754190.A0A1Y2B366"/>
<dbReference type="Pfam" id="PF07716">
    <property type="entry name" value="bZIP_2"/>
    <property type="match status" value="1"/>
</dbReference>
<sequence>MDIYKTNPTFQYPDGYKQVSNFPQFLMNENRQNRYSNNNYSPNDFSLNKKDNIFDSFNIANSNSDKSIPFMAESNSSVSKSSEVDGTKGSNSKGKELTVEEKLNDKRKRNNAASARFRAKKKLKEQMTDLTAKEM</sequence>
<name>A0A1Y2B366_9FUNG</name>
<evidence type="ECO:0000313" key="3">
    <source>
        <dbReference type="EMBL" id="ORY28525.1"/>
    </source>
</evidence>